<dbReference type="PANTHER" id="PTHR31356:SF66">
    <property type="entry name" value="CATALASE-PEROXIDASE"/>
    <property type="match status" value="1"/>
</dbReference>
<dbReference type="OrthoDB" id="2113341at2759"/>
<evidence type="ECO:0000259" key="10">
    <source>
        <dbReference type="PROSITE" id="PS50873"/>
    </source>
</evidence>
<comment type="cofactor">
    <cofactor evidence="6 9">
        <name>Ca(2+)</name>
        <dbReference type="ChEBI" id="CHEBI:29108"/>
    </cofactor>
    <text evidence="6 9">Binds 2 calcium ions per subunit.</text>
</comment>
<feature type="disulfide bond" evidence="8">
    <location>
        <begin position="28"/>
        <end position="112"/>
    </location>
</feature>
<dbReference type="GeneID" id="71993870"/>
<feature type="site" description="Transition state stabilizer" evidence="7">
    <location>
        <position position="37"/>
    </location>
</feature>
<keyword evidence="4 9" id="KW-0560">Oxidoreductase</keyword>
<keyword evidence="6 9" id="KW-0106">Calcium</keyword>
<evidence type="ECO:0000256" key="7">
    <source>
        <dbReference type="PIRSR" id="PIRSR601621-3"/>
    </source>
</evidence>
<gene>
    <name evidence="11" type="ORF">CLAFUR5_13992</name>
</gene>
<accession>A0A9Q8UVW5</accession>
<dbReference type="GO" id="GO:0000302">
    <property type="term" value="P:response to reactive oxygen species"/>
    <property type="evidence" value="ECO:0007669"/>
    <property type="project" value="TreeGrafter"/>
</dbReference>
<keyword evidence="8" id="KW-1015">Disulfide bond</keyword>
<feature type="binding site" evidence="6">
    <location>
        <position position="61"/>
    </location>
    <ligand>
        <name>Ca(2+)</name>
        <dbReference type="ChEBI" id="CHEBI:29108"/>
        <label>1</label>
    </ligand>
</feature>
<evidence type="ECO:0000256" key="5">
    <source>
        <dbReference type="ARBA" id="ARBA00023180"/>
    </source>
</evidence>
<evidence type="ECO:0000256" key="4">
    <source>
        <dbReference type="ARBA" id="ARBA00023002"/>
    </source>
</evidence>
<dbReference type="GO" id="GO:0020037">
    <property type="term" value="F:heme binding"/>
    <property type="evidence" value="ECO:0007669"/>
    <property type="project" value="UniProtKB-UniRule"/>
</dbReference>
<dbReference type="PROSITE" id="PS50873">
    <property type="entry name" value="PEROXIDASE_4"/>
    <property type="match status" value="1"/>
</dbReference>
<dbReference type="InterPro" id="IPR044831">
    <property type="entry name" value="Ccp1-like"/>
</dbReference>
<comment type="similarity">
    <text evidence="1 9">Belongs to the peroxidase family. Ligninase subfamily.</text>
</comment>
<evidence type="ECO:0000313" key="12">
    <source>
        <dbReference type="Proteomes" id="UP000756132"/>
    </source>
</evidence>
<dbReference type="InterPro" id="IPR002016">
    <property type="entry name" value="Haem_peroxidase"/>
</dbReference>
<dbReference type="KEGG" id="ffu:CLAFUR5_13992"/>
<dbReference type="Proteomes" id="UP000756132">
    <property type="component" value="Chromosome 12"/>
</dbReference>
<feature type="domain" description="Plant heme peroxidase family profile" evidence="10">
    <location>
        <begin position="95"/>
        <end position="160"/>
    </location>
</feature>
<evidence type="ECO:0000256" key="1">
    <source>
        <dbReference type="ARBA" id="ARBA00006089"/>
    </source>
</evidence>
<sequence>MLAIYKGCIWSYVSKLLTVEFTGGSKRCNKHARAAIRLGFNDAGTWSSKLAAAGQDFGGADGSIVLAAAEIKRPDNNGLQNIVKKMKTWQKLFGVGMADLIQFAAVHAVVTCPLGPRIRFFAGRKDSSKAAVDGLLPSARGTAEEVISLFEDKTISPHELQFNFDKNKKGAPQDSTPGVWDVKCYNETVGTAPKEIVRFPADVALAADSRMSNEWTKFWQGNGLGQDYWNADYATAYTRLSLLGVNNINNLTECSKVLPKVRPVFAGASKKLIDD</sequence>
<proteinExistence type="inferred from homology"/>
<evidence type="ECO:0000256" key="8">
    <source>
        <dbReference type="PIRSR" id="PIRSR601621-4"/>
    </source>
</evidence>
<feature type="binding site" evidence="6">
    <location>
        <position position="63"/>
    </location>
    <ligand>
        <name>Ca(2+)</name>
        <dbReference type="ChEBI" id="CHEBI:29108"/>
        <label>1</label>
    </ligand>
</feature>
<dbReference type="PRINTS" id="PR00458">
    <property type="entry name" value="PEROXIDASE"/>
</dbReference>
<evidence type="ECO:0000256" key="9">
    <source>
        <dbReference type="RuleBase" id="RU363051"/>
    </source>
</evidence>
<dbReference type="EMBL" id="CP090174">
    <property type="protein sequence ID" value="UJO24282.1"/>
    <property type="molecule type" value="Genomic_DNA"/>
</dbReference>
<evidence type="ECO:0000256" key="2">
    <source>
        <dbReference type="ARBA" id="ARBA00022559"/>
    </source>
</evidence>
<name>A0A9Q8UVW5_PASFU</name>
<dbReference type="GO" id="GO:0004601">
    <property type="term" value="F:peroxidase activity"/>
    <property type="evidence" value="ECO:0007669"/>
    <property type="project" value="UniProtKB-KW"/>
</dbReference>
<feature type="binding site" evidence="6">
    <location>
        <position position="174"/>
    </location>
    <ligand>
        <name>Ca(2+)</name>
        <dbReference type="ChEBI" id="CHEBI:29108"/>
        <label>2</label>
    </ligand>
</feature>
<reference evidence="11" key="2">
    <citation type="journal article" date="2022" name="Microb. Genom.">
        <title>A chromosome-scale genome assembly of the tomato pathogen Cladosporium fulvum reveals a compartmentalized genome architecture and the presence of a dispensable chromosome.</title>
        <authorList>
            <person name="Zaccaron A.Z."/>
            <person name="Chen L.H."/>
            <person name="Samaras A."/>
            <person name="Stergiopoulos I."/>
        </authorList>
    </citation>
    <scope>NUCLEOTIDE SEQUENCE</scope>
    <source>
        <strain evidence="11">Race5_Kim</strain>
    </source>
</reference>
<feature type="binding site" evidence="6">
    <location>
        <position position="176"/>
    </location>
    <ligand>
        <name>Ca(2+)</name>
        <dbReference type="ChEBI" id="CHEBI:29108"/>
        <label>2</label>
    </ligand>
</feature>
<evidence type="ECO:0000256" key="6">
    <source>
        <dbReference type="PIRSR" id="PIRSR601621-2"/>
    </source>
</evidence>
<dbReference type="GO" id="GO:0034599">
    <property type="term" value="P:cellular response to oxidative stress"/>
    <property type="evidence" value="ECO:0007669"/>
    <property type="project" value="InterPro"/>
</dbReference>
<dbReference type="RefSeq" id="XP_047768648.1">
    <property type="nucleotide sequence ID" value="XM_047913140.1"/>
</dbReference>
<dbReference type="GO" id="GO:0042744">
    <property type="term" value="P:hydrogen peroxide catabolic process"/>
    <property type="evidence" value="ECO:0007669"/>
    <property type="project" value="TreeGrafter"/>
</dbReference>
<keyword evidence="2 9" id="KW-0575">Peroxidase</keyword>
<reference evidence="11" key="1">
    <citation type="submission" date="2021-12" db="EMBL/GenBank/DDBJ databases">
        <authorList>
            <person name="Zaccaron A."/>
            <person name="Stergiopoulos I."/>
        </authorList>
    </citation>
    <scope>NUCLEOTIDE SEQUENCE</scope>
    <source>
        <strain evidence="11">Race5_Kim</strain>
    </source>
</reference>
<dbReference type="AlphaFoldDB" id="A0A9Q8UVW5"/>
<feature type="binding site" evidence="6">
    <location>
        <position position="42"/>
    </location>
    <ligand>
        <name>Ca(2+)</name>
        <dbReference type="ChEBI" id="CHEBI:29108"/>
        <label>1</label>
    </ligand>
</feature>
<dbReference type="Pfam" id="PF00141">
    <property type="entry name" value="peroxidase"/>
    <property type="match status" value="1"/>
</dbReference>
<dbReference type="PANTHER" id="PTHR31356">
    <property type="entry name" value="THYLAKOID LUMENAL 29 KDA PROTEIN, CHLOROPLASTIC-RELATED"/>
    <property type="match status" value="1"/>
</dbReference>
<keyword evidence="5" id="KW-0325">Glycoprotein</keyword>
<dbReference type="InterPro" id="IPR001621">
    <property type="entry name" value="Ligninase"/>
</dbReference>
<dbReference type="EC" id="1.11.1.-" evidence="9"/>
<dbReference type="GO" id="GO:0046872">
    <property type="term" value="F:metal ion binding"/>
    <property type="evidence" value="ECO:0007669"/>
    <property type="project" value="UniProtKB-UniRule"/>
</dbReference>
<protein>
    <recommendedName>
        <fullName evidence="9">Peroxidase</fullName>
        <ecNumber evidence="9">1.11.1.-</ecNumber>
    </recommendedName>
</protein>
<evidence type="ECO:0000256" key="3">
    <source>
        <dbReference type="ARBA" id="ARBA00022617"/>
    </source>
</evidence>
<dbReference type="PRINTS" id="PR00462">
    <property type="entry name" value="LIGNINASE"/>
</dbReference>
<dbReference type="FunFam" id="1.10.520.10:FF:000021">
    <property type="entry name" value="Peroxidase"/>
    <property type="match status" value="1"/>
</dbReference>
<keyword evidence="6 9" id="KW-0479">Metal-binding</keyword>
<organism evidence="11 12">
    <name type="scientific">Passalora fulva</name>
    <name type="common">Tomato leaf mold</name>
    <name type="synonym">Cladosporium fulvum</name>
    <dbReference type="NCBI Taxonomy" id="5499"/>
    <lineage>
        <taxon>Eukaryota</taxon>
        <taxon>Fungi</taxon>
        <taxon>Dikarya</taxon>
        <taxon>Ascomycota</taxon>
        <taxon>Pezizomycotina</taxon>
        <taxon>Dothideomycetes</taxon>
        <taxon>Dothideomycetidae</taxon>
        <taxon>Mycosphaerellales</taxon>
        <taxon>Mycosphaerellaceae</taxon>
        <taxon>Fulvia</taxon>
    </lineage>
</organism>
<dbReference type="InterPro" id="IPR010255">
    <property type="entry name" value="Haem_peroxidase_sf"/>
</dbReference>
<evidence type="ECO:0000313" key="11">
    <source>
        <dbReference type="EMBL" id="UJO24282.1"/>
    </source>
</evidence>
<keyword evidence="3" id="KW-0408">Iron</keyword>
<keyword evidence="3" id="KW-0349">Heme</keyword>
<dbReference type="Gene3D" id="1.10.520.10">
    <property type="match status" value="1"/>
</dbReference>
<feature type="binding site" evidence="6">
    <location>
        <position position="181"/>
    </location>
    <ligand>
        <name>Ca(2+)</name>
        <dbReference type="ChEBI" id="CHEBI:29108"/>
        <label>2</label>
    </ligand>
</feature>
<keyword evidence="12" id="KW-1185">Reference proteome</keyword>
<dbReference type="SUPFAM" id="SSF48113">
    <property type="entry name" value="Heme-dependent peroxidases"/>
    <property type="match status" value="1"/>
</dbReference>